<dbReference type="AlphaFoldDB" id="A0A1V6PVV7"/>
<evidence type="ECO:0000313" key="3">
    <source>
        <dbReference type="Proteomes" id="UP000191672"/>
    </source>
</evidence>
<keyword evidence="3" id="KW-1185">Reference proteome</keyword>
<evidence type="ECO:0000256" key="1">
    <source>
        <dbReference type="SAM" id="Phobius"/>
    </source>
</evidence>
<name>A0A1V6PVV7_9EURO</name>
<organism evidence="2 3">
    <name type="scientific">Penicillium antarcticum</name>
    <dbReference type="NCBI Taxonomy" id="416450"/>
    <lineage>
        <taxon>Eukaryota</taxon>
        <taxon>Fungi</taxon>
        <taxon>Dikarya</taxon>
        <taxon>Ascomycota</taxon>
        <taxon>Pezizomycotina</taxon>
        <taxon>Eurotiomycetes</taxon>
        <taxon>Eurotiomycetidae</taxon>
        <taxon>Eurotiales</taxon>
        <taxon>Aspergillaceae</taxon>
        <taxon>Penicillium</taxon>
    </lineage>
</organism>
<comment type="caution">
    <text evidence="2">The sequence shown here is derived from an EMBL/GenBank/DDBJ whole genome shotgun (WGS) entry which is preliminary data.</text>
</comment>
<keyword evidence="1" id="KW-0812">Transmembrane</keyword>
<evidence type="ECO:0000313" key="2">
    <source>
        <dbReference type="EMBL" id="OQD81095.1"/>
    </source>
</evidence>
<dbReference type="Proteomes" id="UP000191672">
    <property type="component" value="Unassembled WGS sequence"/>
</dbReference>
<keyword evidence="1" id="KW-1133">Transmembrane helix</keyword>
<sequence>MPVEQVAVSSASSETAIADGSNGSLLPHQRKLNAVGKSPSVHVRQFVQDVTLDTQHLHLNFACRRPSPHPLLRTPAARVAGYSAGKISQLLEVQRRRRLIPTDQLEILGISHLRPKVLVRGTFRPQSLRFGTATVITKTIILILALMSPHTMICHRIAPLFELSLIMTGRLMNLGVVLITAAVLSMTVDKAGKSSSDQLCTKLISNSLLSIFQSSGGKAFLGGGHLKFPSTPGMVCILGKSETVCNVFTGDL</sequence>
<feature type="transmembrane region" description="Helical" evidence="1">
    <location>
        <begin position="167"/>
        <end position="188"/>
    </location>
</feature>
<proteinExistence type="predicted"/>
<keyword evidence="1" id="KW-0472">Membrane</keyword>
<protein>
    <submittedName>
        <fullName evidence="2">Uncharacterized protein</fullName>
    </submittedName>
</protein>
<accession>A0A1V6PVV7</accession>
<feature type="transmembrane region" description="Helical" evidence="1">
    <location>
        <begin position="128"/>
        <end position="147"/>
    </location>
</feature>
<reference evidence="3" key="1">
    <citation type="journal article" date="2017" name="Nat. Microbiol.">
        <title>Global analysis of biosynthetic gene clusters reveals vast potential of secondary metabolite production in Penicillium species.</title>
        <authorList>
            <person name="Nielsen J.C."/>
            <person name="Grijseels S."/>
            <person name="Prigent S."/>
            <person name="Ji B."/>
            <person name="Dainat J."/>
            <person name="Nielsen K.F."/>
            <person name="Frisvad J.C."/>
            <person name="Workman M."/>
            <person name="Nielsen J."/>
        </authorList>
    </citation>
    <scope>NUCLEOTIDE SEQUENCE [LARGE SCALE GENOMIC DNA]</scope>
    <source>
        <strain evidence="3">IBT 31811</strain>
    </source>
</reference>
<dbReference type="EMBL" id="MDYN01000029">
    <property type="protein sequence ID" value="OQD81095.1"/>
    <property type="molecule type" value="Genomic_DNA"/>
</dbReference>
<gene>
    <name evidence="2" type="ORF">PENANT_c029G03732</name>
</gene>